<feature type="transmembrane region" description="Helical" evidence="2">
    <location>
        <begin position="18"/>
        <end position="51"/>
    </location>
</feature>
<dbReference type="Proteomes" id="UP001372338">
    <property type="component" value="Unassembled WGS sequence"/>
</dbReference>
<keyword evidence="2" id="KW-0472">Membrane</keyword>
<keyword evidence="4" id="KW-1185">Reference proteome</keyword>
<keyword evidence="2" id="KW-0812">Transmembrane</keyword>
<name>A0AAN9EJF9_CROPI</name>
<evidence type="ECO:0000256" key="1">
    <source>
        <dbReference type="SAM" id="MobiDB-lite"/>
    </source>
</evidence>
<proteinExistence type="predicted"/>
<evidence type="ECO:0000256" key="2">
    <source>
        <dbReference type="SAM" id="Phobius"/>
    </source>
</evidence>
<dbReference type="PANTHER" id="PTHR35708:SF3">
    <property type="entry name" value="GB|AAD25831.1"/>
    <property type="match status" value="1"/>
</dbReference>
<evidence type="ECO:0008006" key="5">
    <source>
        <dbReference type="Google" id="ProtNLM"/>
    </source>
</evidence>
<comment type="caution">
    <text evidence="3">The sequence shown here is derived from an EMBL/GenBank/DDBJ whole genome shotgun (WGS) entry which is preliminary data.</text>
</comment>
<dbReference type="AlphaFoldDB" id="A0AAN9EJF9"/>
<feature type="region of interest" description="Disordered" evidence="1">
    <location>
        <begin position="102"/>
        <end position="123"/>
    </location>
</feature>
<sequence>MLSCLCCLFNKRNSTSLWMALLLLFFVGFGFLPILLYTSLLLVLFSTVFLYSIVSKQHKAVQQVDEHIVEEEEKDLSFEEEISSSDQRENIELNHEESAAKEAQDLLASSSESGECHDQDHHQLWSSEDSEVMGWSFQQQDADHSNDDEYSDGTISDEDSLIEIALPSGHYVGGHQQQQLLKDNEPTKYCYSNNNYYCSLQHKKSRELSAEALFSQHTLREFLAEFNDNMSEEENLIEIDISMGSIKYSRFEIKA</sequence>
<protein>
    <recommendedName>
        <fullName evidence="5">Transmembrane protein</fullName>
    </recommendedName>
</protein>
<reference evidence="3 4" key="1">
    <citation type="submission" date="2024-01" db="EMBL/GenBank/DDBJ databases">
        <title>The genomes of 5 underutilized Papilionoideae crops provide insights into root nodulation and disease resistanc.</title>
        <authorList>
            <person name="Yuan L."/>
        </authorList>
    </citation>
    <scope>NUCLEOTIDE SEQUENCE [LARGE SCALE GENOMIC DNA]</scope>
    <source>
        <strain evidence="3">ZHUSHIDOU_FW_LH</strain>
        <tissue evidence="3">Leaf</tissue>
    </source>
</reference>
<gene>
    <name evidence="3" type="ORF">RIF29_23894</name>
</gene>
<evidence type="ECO:0000313" key="4">
    <source>
        <dbReference type="Proteomes" id="UP001372338"/>
    </source>
</evidence>
<dbReference type="EMBL" id="JAYWIO010000005">
    <property type="protein sequence ID" value="KAK7258321.1"/>
    <property type="molecule type" value="Genomic_DNA"/>
</dbReference>
<feature type="compositionally biased region" description="Basic and acidic residues" evidence="1">
    <location>
        <begin position="114"/>
        <end position="123"/>
    </location>
</feature>
<evidence type="ECO:0000313" key="3">
    <source>
        <dbReference type="EMBL" id="KAK7258321.1"/>
    </source>
</evidence>
<keyword evidence="2" id="KW-1133">Transmembrane helix</keyword>
<accession>A0AAN9EJF9</accession>
<organism evidence="3 4">
    <name type="scientific">Crotalaria pallida</name>
    <name type="common">Smooth rattlebox</name>
    <name type="synonym">Crotalaria striata</name>
    <dbReference type="NCBI Taxonomy" id="3830"/>
    <lineage>
        <taxon>Eukaryota</taxon>
        <taxon>Viridiplantae</taxon>
        <taxon>Streptophyta</taxon>
        <taxon>Embryophyta</taxon>
        <taxon>Tracheophyta</taxon>
        <taxon>Spermatophyta</taxon>
        <taxon>Magnoliopsida</taxon>
        <taxon>eudicotyledons</taxon>
        <taxon>Gunneridae</taxon>
        <taxon>Pentapetalae</taxon>
        <taxon>rosids</taxon>
        <taxon>fabids</taxon>
        <taxon>Fabales</taxon>
        <taxon>Fabaceae</taxon>
        <taxon>Papilionoideae</taxon>
        <taxon>50 kb inversion clade</taxon>
        <taxon>genistoids sensu lato</taxon>
        <taxon>core genistoids</taxon>
        <taxon>Crotalarieae</taxon>
        <taxon>Crotalaria</taxon>
    </lineage>
</organism>
<dbReference type="PANTHER" id="PTHR35708">
    <property type="entry name" value="GB|AAD25831.1"/>
    <property type="match status" value="1"/>
</dbReference>